<dbReference type="FunFam" id="2.10.25.10:FF:000001">
    <property type="entry name" value="Tenascin C"/>
    <property type="match status" value="17"/>
</dbReference>
<evidence type="ECO:0000259" key="13">
    <source>
        <dbReference type="PROSITE" id="PS50026"/>
    </source>
</evidence>
<keyword evidence="4" id="KW-0272">Extracellular matrix</keyword>
<dbReference type="FunFam" id="2.60.40.10:FF:000099">
    <property type="entry name" value="Fibronectin 1"/>
    <property type="match status" value="3"/>
</dbReference>
<dbReference type="InterPro" id="IPR036056">
    <property type="entry name" value="Fibrinogen-like_C"/>
</dbReference>
<feature type="domain" description="Fibronectin type-III" evidence="14">
    <location>
        <begin position="1352"/>
        <end position="1442"/>
    </location>
</feature>
<feature type="domain" description="Fibronectin type-III" evidence="14">
    <location>
        <begin position="991"/>
        <end position="1081"/>
    </location>
</feature>
<dbReference type="Pfam" id="PF00147">
    <property type="entry name" value="Fibrinogen_C"/>
    <property type="match status" value="1"/>
</dbReference>
<feature type="signal peptide" evidence="12">
    <location>
        <begin position="1"/>
        <end position="22"/>
    </location>
</feature>
<evidence type="ECO:0000256" key="4">
    <source>
        <dbReference type="ARBA" id="ARBA00022530"/>
    </source>
</evidence>
<dbReference type="PROSITE" id="PS50853">
    <property type="entry name" value="FN3"/>
    <property type="match status" value="8"/>
</dbReference>
<evidence type="ECO:0000256" key="2">
    <source>
        <dbReference type="ARBA" id="ARBA00008673"/>
    </source>
</evidence>
<keyword evidence="5 11" id="KW-0245">EGF-like domain</keyword>
<dbReference type="GO" id="GO:0005615">
    <property type="term" value="C:extracellular space"/>
    <property type="evidence" value="ECO:0007669"/>
    <property type="project" value="TreeGrafter"/>
</dbReference>
<evidence type="ECO:0000256" key="1">
    <source>
        <dbReference type="ARBA" id="ARBA00004498"/>
    </source>
</evidence>
<dbReference type="Pfam" id="PF18720">
    <property type="entry name" value="EGF_Tenascin"/>
    <property type="match status" value="2"/>
</dbReference>
<dbReference type="InterPro" id="IPR003961">
    <property type="entry name" value="FN3_dom"/>
</dbReference>
<dbReference type="FunFam" id="2.60.40.10:FF:000201">
    <property type="entry name" value="Tenascin C"/>
    <property type="match status" value="1"/>
</dbReference>
<proteinExistence type="inferred from homology"/>
<dbReference type="Pfam" id="PF23106">
    <property type="entry name" value="EGF_Teneurin"/>
    <property type="match status" value="3"/>
</dbReference>
<evidence type="ECO:0000313" key="16">
    <source>
        <dbReference type="EMBL" id="KAK1155563.1"/>
    </source>
</evidence>
<evidence type="ECO:0000256" key="7">
    <source>
        <dbReference type="ARBA" id="ARBA00022737"/>
    </source>
</evidence>
<dbReference type="PROSITE" id="PS00022">
    <property type="entry name" value="EGF_1"/>
    <property type="match status" value="7"/>
</dbReference>
<keyword evidence="9 11" id="KW-1015">Disulfide bond</keyword>
<reference evidence="16" key="1">
    <citation type="submission" date="2022-02" db="EMBL/GenBank/DDBJ databases">
        <title>Atlantic sturgeon de novo genome assembly.</title>
        <authorList>
            <person name="Stock M."/>
            <person name="Klopp C."/>
            <person name="Guiguen Y."/>
            <person name="Cabau C."/>
            <person name="Parinello H."/>
            <person name="Santidrian Yebra-Pimentel E."/>
            <person name="Kuhl H."/>
            <person name="Dirks R.P."/>
            <person name="Guessner J."/>
            <person name="Wuertz S."/>
            <person name="Du K."/>
            <person name="Schartl M."/>
        </authorList>
    </citation>
    <scope>NUCLEOTIDE SEQUENCE</scope>
    <source>
        <strain evidence="16">STURGEONOMICS-FGT-2020</strain>
        <tissue evidence="16">Whole blood</tissue>
    </source>
</reference>
<protein>
    <recommendedName>
        <fullName evidence="18">Tenascin C</fullName>
    </recommendedName>
</protein>
<dbReference type="Gene3D" id="3.90.215.10">
    <property type="entry name" value="Gamma Fibrinogen, chain A, domain 1"/>
    <property type="match status" value="1"/>
</dbReference>
<organism evidence="16 17">
    <name type="scientific">Acipenser oxyrinchus oxyrinchus</name>
    <dbReference type="NCBI Taxonomy" id="40147"/>
    <lineage>
        <taxon>Eukaryota</taxon>
        <taxon>Metazoa</taxon>
        <taxon>Chordata</taxon>
        <taxon>Craniata</taxon>
        <taxon>Vertebrata</taxon>
        <taxon>Euteleostomi</taxon>
        <taxon>Actinopterygii</taxon>
        <taxon>Chondrostei</taxon>
        <taxon>Acipenseriformes</taxon>
        <taxon>Acipenseridae</taxon>
        <taxon>Acipenser</taxon>
    </lineage>
</organism>
<keyword evidence="7" id="KW-0677">Repeat</keyword>
<dbReference type="CDD" id="cd00063">
    <property type="entry name" value="FN3"/>
    <property type="match status" value="10"/>
</dbReference>
<keyword evidence="6 12" id="KW-0732">Signal</keyword>
<dbReference type="SMART" id="SM00181">
    <property type="entry name" value="EGF"/>
    <property type="match status" value="17"/>
</dbReference>
<dbReference type="SMART" id="SM00060">
    <property type="entry name" value="FN3"/>
    <property type="match status" value="10"/>
</dbReference>
<dbReference type="Pfam" id="PF00041">
    <property type="entry name" value="fn3"/>
    <property type="match status" value="10"/>
</dbReference>
<feature type="domain" description="Fibronectin type-III" evidence="14">
    <location>
        <begin position="721"/>
        <end position="811"/>
    </location>
</feature>
<evidence type="ECO:0000256" key="3">
    <source>
        <dbReference type="ARBA" id="ARBA00022525"/>
    </source>
</evidence>
<feature type="domain" description="Fibronectin type-III" evidence="14">
    <location>
        <begin position="1171"/>
        <end position="1262"/>
    </location>
</feature>
<feature type="domain" description="Fibrinogen C-terminal" evidence="15">
    <location>
        <begin position="1615"/>
        <end position="1830"/>
    </location>
</feature>
<dbReference type="CDD" id="cd00054">
    <property type="entry name" value="EGF_CA"/>
    <property type="match status" value="1"/>
</dbReference>
<dbReference type="PROSITE" id="PS50026">
    <property type="entry name" value="EGF_3"/>
    <property type="match status" value="1"/>
</dbReference>
<feature type="domain" description="Fibronectin type-III" evidence="14">
    <location>
        <begin position="1082"/>
        <end position="1170"/>
    </location>
</feature>
<feature type="domain" description="Fibronectin type-III" evidence="14">
    <location>
        <begin position="900"/>
        <end position="990"/>
    </location>
</feature>
<dbReference type="Pfam" id="PF25024">
    <property type="entry name" value="EGF_TEN"/>
    <property type="match status" value="2"/>
</dbReference>
<evidence type="ECO:0000256" key="12">
    <source>
        <dbReference type="SAM" id="SignalP"/>
    </source>
</evidence>
<dbReference type="InterPro" id="IPR041161">
    <property type="entry name" value="EGF_Tenascin"/>
</dbReference>
<evidence type="ECO:0000256" key="6">
    <source>
        <dbReference type="ARBA" id="ARBA00022729"/>
    </source>
</evidence>
<evidence type="ECO:0000256" key="8">
    <source>
        <dbReference type="ARBA" id="ARBA00023054"/>
    </source>
</evidence>
<dbReference type="Proteomes" id="UP001230051">
    <property type="component" value="Unassembled WGS sequence"/>
</dbReference>
<keyword evidence="17" id="KW-1185">Reference proteome</keyword>
<gene>
    <name evidence="16" type="ORF">AOXY_G26925</name>
</gene>
<feature type="domain" description="Fibronectin type-III" evidence="14">
    <location>
        <begin position="1443"/>
        <end position="1528"/>
    </location>
</feature>
<dbReference type="Pfam" id="PF07974">
    <property type="entry name" value="EGF_2"/>
    <property type="match status" value="1"/>
</dbReference>
<dbReference type="GO" id="GO:0030155">
    <property type="term" value="P:regulation of cell adhesion"/>
    <property type="evidence" value="ECO:0007669"/>
    <property type="project" value="TreeGrafter"/>
</dbReference>
<dbReference type="CDD" id="cd00087">
    <property type="entry name" value="FReD"/>
    <property type="match status" value="1"/>
</dbReference>
<feature type="disulfide bond" evidence="11">
    <location>
        <begin position="411"/>
        <end position="421"/>
    </location>
</feature>
<dbReference type="SUPFAM" id="SSF49265">
    <property type="entry name" value="Fibronectin type III"/>
    <property type="match status" value="7"/>
</dbReference>
<evidence type="ECO:0000256" key="11">
    <source>
        <dbReference type="PROSITE-ProRule" id="PRU00076"/>
    </source>
</evidence>
<dbReference type="SMART" id="SM00186">
    <property type="entry name" value="FBG"/>
    <property type="match status" value="1"/>
</dbReference>
<evidence type="ECO:0000259" key="14">
    <source>
        <dbReference type="PROSITE" id="PS50853"/>
    </source>
</evidence>
<dbReference type="InterPro" id="IPR036116">
    <property type="entry name" value="FN3_sf"/>
</dbReference>
<evidence type="ECO:0000259" key="15">
    <source>
        <dbReference type="PROSITE" id="PS51406"/>
    </source>
</evidence>
<evidence type="ECO:0008006" key="18">
    <source>
        <dbReference type="Google" id="ProtNLM"/>
    </source>
</evidence>
<dbReference type="NCBIfam" id="NF040941">
    <property type="entry name" value="GGGWT_bact"/>
    <property type="match status" value="1"/>
</dbReference>
<dbReference type="GO" id="GO:0031175">
    <property type="term" value="P:neuron projection development"/>
    <property type="evidence" value="ECO:0007669"/>
    <property type="project" value="TreeGrafter"/>
</dbReference>
<dbReference type="PANTHER" id="PTHR46708">
    <property type="entry name" value="TENASCIN"/>
    <property type="match status" value="1"/>
</dbReference>
<dbReference type="PROSITE" id="PS51406">
    <property type="entry name" value="FIBRINOGEN_C_2"/>
    <property type="match status" value="1"/>
</dbReference>
<feature type="domain" description="EGF-like" evidence="13">
    <location>
        <begin position="407"/>
        <end position="438"/>
    </location>
</feature>
<dbReference type="Gene3D" id="2.10.25.10">
    <property type="entry name" value="Laminin"/>
    <property type="match status" value="17"/>
</dbReference>
<dbReference type="Gene3D" id="2.60.40.10">
    <property type="entry name" value="Immunoglobulins"/>
    <property type="match status" value="10"/>
</dbReference>
<comment type="similarity">
    <text evidence="2">Belongs to the tenascin family.</text>
</comment>
<feature type="disulfide bond" evidence="11">
    <location>
        <begin position="428"/>
        <end position="437"/>
    </location>
</feature>
<dbReference type="InterPro" id="IPR050991">
    <property type="entry name" value="ECM_Regulatory_Proteins"/>
</dbReference>
<comment type="subcellular location">
    <subcellularLocation>
        <location evidence="1">Secreted</location>
        <location evidence="1">Extracellular space</location>
        <location evidence="1">Extracellular matrix</location>
    </subcellularLocation>
</comment>
<keyword evidence="8" id="KW-0175">Coiled coil</keyword>
<dbReference type="FunFam" id="3.90.215.10:FF:000001">
    <property type="entry name" value="Tenascin isoform 1"/>
    <property type="match status" value="1"/>
</dbReference>
<dbReference type="InterPro" id="IPR014716">
    <property type="entry name" value="Fibrinogen_a/b/g_C_1"/>
</dbReference>
<feature type="domain" description="Fibronectin type-III" evidence="14">
    <location>
        <begin position="1529"/>
        <end position="1617"/>
    </location>
</feature>
<comment type="caution">
    <text evidence="16">The sequence shown here is derived from an EMBL/GenBank/DDBJ whole genome shotgun (WGS) entry which is preliminary data.</text>
</comment>
<accession>A0AAD8CUA7</accession>
<evidence type="ECO:0000256" key="10">
    <source>
        <dbReference type="ARBA" id="ARBA00023180"/>
    </source>
</evidence>
<keyword evidence="3" id="KW-0964">Secreted</keyword>
<dbReference type="InterPro" id="IPR013783">
    <property type="entry name" value="Ig-like_fold"/>
</dbReference>
<sequence length="1841" mass="199819">MGLQGHVLACLAIGMVLQCAHSGIIKKVIRQRREALVTPTEENLTLPSPDEPVVFNHVYNINVPSSSLCSVDLDSPGATEVKPQAPSDGQSVEHTLDGENQIVFTHRINIPRQACGCANAPDLKDLLSRLELLEGQVSSLKEQCGSGTGCCQSQAQGAIEIKPYCNGHGNYSTETCSCVCEPGWTGANCTEAACPNDCQDQGRCVNGVCVCFEGFMGEDCGVETCPGDCSENGQCIDGVCVCTEGFSGEDCSETNCPNNCLGRGRCVDSECVCDEGFTGDDCSELICPNDCYDRGRCVNGVCFCEEGFTGEDCGEMTCPGNCNNRGYCVDGQCVCSAGYTGKDCSELTCPNDCKERGRCVKGMCICDPGFVGEDCSELACPDNCNNRGQCVNGQCICDQGFMGEDCSELSCPNNCQNRGRCVNGQCVCDEGFTGEDCSVKTCPNNCFGRGECIDGKCVCFTGFTGEDCSELTCPNDCLGRGRCVDGQCVCDEGFTGDDCSQKTCLNDCFGRGNCVDGLCVCDEGFVGEDCSERSCPNNCNMRGRCVDGQCVCDDGFMGEDCGELSCPNNCNDRGRCVDGQCVCDDGFMGEDCGELSCPNNCNDRGRCVNGQCVCDDGFMGEDCGELSCPNNCNNRGRCVDGQCICDEGFMGEDCGELSCLNNCNNRGLCVNGQCVCDLGFVGEDCSDLACPDSCKDRGTCVDGQCICEEGFIGADCSDVSPPKDLTVTEVTPETVNLTWNNEKIVTEYLITYVPTAPGGLELEFRVPGDQQAATIPELEPGVEYLVQVYAILKNQRSVPVSARVATHMPEPEGLKFKSIRETSVEVMWDPLDISFDGWKLVFRNTKEDNGEIISSLTRPETSFVQSGLGPGQEYEVSLYAVKNKTQGPTATKNVITRIDSPSQVEVKDVTDSTAFITWFKPVAQVDGISLSYGPSGQPTDRATVELSGTDSQYNVDSLKPNTEYEVSLVSKRGDMRSDPISESFTTDLDAPKNLQRISQTENSITLEWKNSKATVDSYRIKYASLSGGDHAEITVPRGRQATTRATITGLKPGTEYGLGVTAVKQDKESLPATINAATDLDAPRDLEVVDSTESTVSLRWKRPLAKIEVYLLTYTSADGRREEVEVPADVTNYILRGLDPGVQYSITLIAQRGRQRSQPAGITVSTEEEPELGTLEVSDVSWDGFNVSWKVADGDFENFIVEVTDSDRSAEPQSHTVAGDLRRLDINGLKPDTSYQVTVSGVIQGSHTKPLFTEVSTEAEPEVDNLLVSDVTSESFRLSWMADEDLFDSFVIKVRDSKKLSDPLELTVPGQEHTIEVPGLLGGTEYEIELYGVARGQRWQPINAVARTDLGAPSGVRFSDVTETTVTVHWILPPARVDSYRISFIPADGGTPRTVTVDGAKAKTTLVNLTPGQTYAISVTSVKGFEESDPSSGTVTTGLDKPTGLVAVNVTDSEALLLWQPAIATVDGYVVTYSADNVPPMMERVSGNTVEFGMSALRPATRYTVRVYAVSGSLQSAVSTTEFTTAVDAPRDLSASNVQTESAMLTWKAPRASITGYILMFTSADGKVKEVVLGPSTTSYNLAQLSASTQYTVRLQALAGPERSKIVRTQFTTIGLLYRHPRDCSQALLNGETSSGLYTIYLKGEESQPVQVYCDMATDGGGWLVIVRRQNGKLQFYRNWKNYTAGFGDMNDEFWLGLDSLHKITSSGQYELRVDLRDRGESAYAQYDKFTISDPRSRFKINVGGYSGTAGDSMSYHQGRPFSTYDKDNDIAVTNCALSYKGAFWYKNCHRVNLMGRYGDDNHSQGVNWFHWKGHEHSIEFAEMKIRPSNFRNFEGRRKRS</sequence>
<dbReference type="InterPro" id="IPR002181">
    <property type="entry name" value="Fibrinogen_a/b/g_C_dom"/>
</dbReference>
<comment type="caution">
    <text evidence="11">Lacks conserved residue(s) required for the propagation of feature annotation.</text>
</comment>
<dbReference type="PROSITE" id="PS01186">
    <property type="entry name" value="EGF_2"/>
    <property type="match status" value="7"/>
</dbReference>
<evidence type="ECO:0000256" key="5">
    <source>
        <dbReference type="ARBA" id="ARBA00022536"/>
    </source>
</evidence>
<keyword evidence="10" id="KW-0325">Glycoprotein</keyword>
<dbReference type="Gene3D" id="2.20.25.10">
    <property type="match status" value="1"/>
</dbReference>
<name>A0AAD8CUA7_ACIOX</name>
<dbReference type="InterPro" id="IPR013111">
    <property type="entry name" value="EGF_extracell"/>
</dbReference>
<feature type="chain" id="PRO_5042133010" description="Tenascin C" evidence="12">
    <location>
        <begin position="23"/>
        <end position="1841"/>
    </location>
</feature>
<dbReference type="SUPFAM" id="SSF56496">
    <property type="entry name" value="Fibrinogen C-terminal domain-like"/>
    <property type="match status" value="1"/>
</dbReference>
<dbReference type="EMBL" id="JAGXEW010000030">
    <property type="protein sequence ID" value="KAK1155563.1"/>
    <property type="molecule type" value="Genomic_DNA"/>
</dbReference>
<dbReference type="PANTHER" id="PTHR46708:SF1">
    <property type="entry name" value="TENASCIN"/>
    <property type="match status" value="1"/>
</dbReference>
<dbReference type="InterPro" id="IPR000742">
    <property type="entry name" value="EGF"/>
</dbReference>
<evidence type="ECO:0000313" key="17">
    <source>
        <dbReference type="Proteomes" id="UP001230051"/>
    </source>
</evidence>
<evidence type="ECO:0000256" key="9">
    <source>
        <dbReference type="ARBA" id="ARBA00023157"/>
    </source>
</evidence>